<keyword evidence="2" id="KW-1185">Reference proteome</keyword>
<evidence type="ECO:0000313" key="2">
    <source>
        <dbReference type="Proteomes" id="UP001500506"/>
    </source>
</evidence>
<protein>
    <recommendedName>
        <fullName evidence="3">Secreted protein</fullName>
    </recommendedName>
</protein>
<evidence type="ECO:0000313" key="1">
    <source>
        <dbReference type="EMBL" id="GAA1772258.1"/>
    </source>
</evidence>
<proteinExistence type="predicted"/>
<gene>
    <name evidence="1" type="ORF">GCM10009747_37550</name>
</gene>
<dbReference type="Proteomes" id="UP001500506">
    <property type="component" value="Unassembled WGS sequence"/>
</dbReference>
<sequence>MFFLAASMPARNDVVVLIQHLRPVVLLILPDYVRKQRLRLHLMVLLDAKKTSARVAVSPARCVGPLHTIETTSDAGGRAFVGVSVLLIYS</sequence>
<comment type="caution">
    <text evidence="1">The sequence shown here is derived from an EMBL/GenBank/DDBJ whole genome shotgun (WGS) entry which is preliminary data.</text>
</comment>
<reference evidence="2" key="1">
    <citation type="journal article" date="2019" name="Int. J. Syst. Evol. Microbiol.">
        <title>The Global Catalogue of Microorganisms (GCM) 10K type strain sequencing project: providing services to taxonomists for standard genome sequencing and annotation.</title>
        <authorList>
            <consortium name="The Broad Institute Genomics Platform"/>
            <consortium name="The Broad Institute Genome Sequencing Center for Infectious Disease"/>
            <person name="Wu L."/>
            <person name="Ma J."/>
        </authorList>
    </citation>
    <scope>NUCLEOTIDE SEQUENCE [LARGE SCALE GENOMIC DNA]</scope>
    <source>
        <strain evidence="2">JCM 14319</strain>
    </source>
</reference>
<evidence type="ECO:0008006" key="3">
    <source>
        <dbReference type="Google" id="ProtNLM"/>
    </source>
</evidence>
<dbReference type="EMBL" id="BAAANH010000011">
    <property type="protein sequence ID" value="GAA1772258.1"/>
    <property type="molecule type" value="Genomic_DNA"/>
</dbReference>
<name>A0ABP4X7E2_9MICO</name>
<organism evidence="1 2">
    <name type="scientific">Agromyces humatus</name>
    <dbReference type="NCBI Taxonomy" id="279573"/>
    <lineage>
        <taxon>Bacteria</taxon>
        <taxon>Bacillati</taxon>
        <taxon>Actinomycetota</taxon>
        <taxon>Actinomycetes</taxon>
        <taxon>Micrococcales</taxon>
        <taxon>Microbacteriaceae</taxon>
        <taxon>Agromyces</taxon>
    </lineage>
</organism>
<accession>A0ABP4X7E2</accession>